<name>A0A4P5Z907_PLAAG</name>
<protein>
    <submittedName>
        <fullName evidence="1">Uncharacterized protein</fullName>
    </submittedName>
</protein>
<comment type="caution">
    <text evidence="1">The sequence shown here is derived from an EMBL/GenBank/DDBJ whole genome shotgun (WGS) entry which is preliminary data.</text>
</comment>
<reference evidence="2" key="1">
    <citation type="submission" date="2019-02" db="EMBL/GenBank/DDBJ databases">
        <title>Draft genome sequence of Planktothrix agardhii NIES-905.</title>
        <authorList>
            <person name="Yamaguchi H."/>
            <person name="Suzuki S."/>
            <person name="Kawachi M."/>
        </authorList>
    </citation>
    <scope>NUCLEOTIDE SEQUENCE [LARGE SCALE GENOMIC DNA]</scope>
    <source>
        <strain evidence="2">CCAP 1459/11A</strain>
    </source>
</reference>
<sequence length="29" mass="3530">MLYQENEPFVREALLEGLQILEQNHQHYS</sequence>
<organism evidence="1 2">
    <name type="scientific">Planktothrix agardhii CCAP 1459/11A</name>
    <dbReference type="NCBI Taxonomy" id="282420"/>
    <lineage>
        <taxon>Bacteria</taxon>
        <taxon>Bacillati</taxon>
        <taxon>Cyanobacteriota</taxon>
        <taxon>Cyanophyceae</taxon>
        <taxon>Oscillatoriophycideae</taxon>
        <taxon>Oscillatoriales</taxon>
        <taxon>Microcoleaceae</taxon>
        <taxon>Planktothrix</taxon>
    </lineage>
</organism>
<proteinExistence type="predicted"/>
<dbReference type="EMBL" id="BJCD01000028">
    <property type="protein sequence ID" value="GDZ92526.1"/>
    <property type="molecule type" value="Genomic_DNA"/>
</dbReference>
<dbReference type="AlphaFoldDB" id="A0A4P5Z907"/>
<dbReference type="Proteomes" id="UP000299794">
    <property type="component" value="Unassembled WGS sequence"/>
</dbReference>
<gene>
    <name evidence="1" type="ORF">PA905_02210</name>
</gene>
<accession>A0A4P5Z907</accession>
<evidence type="ECO:0000313" key="2">
    <source>
        <dbReference type="Proteomes" id="UP000299794"/>
    </source>
</evidence>
<evidence type="ECO:0000313" key="1">
    <source>
        <dbReference type="EMBL" id="GDZ92526.1"/>
    </source>
</evidence>